<feature type="region of interest" description="Disordered" evidence="2">
    <location>
        <begin position="451"/>
        <end position="485"/>
    </location>
</feature>
<feature type="compositionally biased region" description="Basic and acidic residues" evidence="2">
    <location>
        <begin position="451"/>
        <end position="460"/>
    </location>
</feature>
<dbReference type="eggNOG" id="KOG2582">
    <property type="taxonomic scope" value="Eukaryota"/>
</dbReference>
<keyword evidence="5" id="KW-1185">Reference proteome</keyword>
<sequence>MEDTLFYFEREKYKTDEIYDKTIRNHILKITRLFKDDAPAIIAKAPQLLEIVHPTDHSISYLAILNTLKPLEETSLPLPIDTFREHVARFLLSFDARQMRYVGDVFYDLLKDVVECKFFQARQSVEIVVAALRLLDPESAVLTSLHLAVVRLAYETTNYDEVLPILEKPWVFLPGMKDQPRSTYPCDLTASPSSYISPATQLTEYLTREGVMEHEYLSALIFTKELKWAQAHRAYQRIITWPSRETSVSKLMTDSHKRWLLTGLLALGHTPVLPGQISSSAQKAFASLSKPYTDLASLFSTTNVEQFKGAAEKGIDTWAADGTTELIKAVVTAYQKWQILGLADVYHKISVSEIRQQTLSAETARNLETDEEVEQLLQDMVTIGMLQGSLEVSPDGVKCLAFLPRDKEIEYSEYQKKITDDARIKALNKFAEVSDVRLAASNEYARHIIREQKRQDKDGSQSHNTEFGFDASIEDEDLMTGIQHP</sequence>
<protein>
    <submittedName>
        <fullName evidence="4">COP9 signalosome complex subunit 3</fullName>
    </submittedName>
</protein>
<evidence type="ECO:0000313" key="5">
    <source>
        <dbReference type="Proteomes" id="UP000020467"/>
    </source>
</evidence>
<dbReference type="KEGG" id="cfj:CFIO01_09485"/>
<evidence type="ECO:0000256" key="2">
    <source>
        <dbReference type="SAM" id="MobiDB-lite"/>
    </source>
</evidence>
<dbReference type="EMBL" id="JARH01001016">
    <property type="protein sequence ID" value="EXF74108.1"/>
    <property type="molecule type" value="Genomic_DNA"/>
</dbReference>
<accession>A0A010RPJ8</accession>
<keyword evidence="1" id="KW-0963">Cytoplasm</keyword>
<organism evidence="4 5">
    <name type="scientific">Colletotrichum fioriniae PJ7</name>
    <dbReference type="NCBI Taxonomy" id="1445577"/>
    <lineage>
        <taxon>Eukaryota</taxon>
        <taxon>Fungi</taxon>
        <taxon>Dikarya</taxon>
        <taxon>Ascomycota</taxon>
        <taxon>Pezizomycotina</taxon>
        <taxon>Sordariomycetes</taxon>
        <taxon>Hypocreomycetidae</taxon>
        <taxon>Glomerellales</taxon>
        <taxon>Glomerellaceae</taxon>
        <taxon>Colletotrichum</taxon>
        <taxon>Colletotrichum acutatum species complex</taxon>
    </lineage>
</organism>
<dbReference type="Pfam" id="PF22788">
    <property type="entry name" value="COP9_hel_rpt"/>
    <property type="match status" value="1"/>
</dbReference>
<dbReference type="OrthoDB" id="29061at2759"/>
<dbReference type="PANTHER" id="PTHR10758">
    <property type="entry name" value="26S PROTEASOME NON-ATPASE REGULATORY SUBUNIT 3/COP9 SIGNALOSOME COMPLEX SUBUNIT 3"/>
    <property type="match status" value="1"/>
</dbReference>
<dbReference type="PANTHER" id="PTHR10758:SF1">
    <property type="entry name" value="COP9 SIGNALOSOME COMPLEX SUBUNIT 3"/>
    <property type="match status" value="1"/>
</dbReference>
<dbReference type="GO" id="GO:0008180">
    <property type="term" value="C:COP9 signalosome"/>
    <property type="evidence" value="ECO:0007669"/>
    <property type="project" value="TreeGrafter"/>
</dbReference>
<comment type="caution">
    <text evidence="4">The sequence shown here is derived from an EMBL/GenBank/DDBJ whole genome shotgun (WGS) entry which is preliminary data.</text>
</comment>
<gene>
    <name evidence="4" type="ORF">CFIO01_09485</name>
</gene>
<name>A0A010RPJ8_9PEZI</name>
<dbReference type="STRING" id="1445577.A0A010RPJ8"/>
<evidence type="ECO:0000256" key="1">
    <source>
        <dbReference type="ARBA" id="ARBA00022490"/>
    </source>
</evidence>
<dbReference type="AlphaFoldDB" id="A0A010RPJ8"/>
<dbReference type="InterPro" id="IPR055089">
    <property type="entry name" value="COP9_N"/>
</dbReference>
<proteinExistence type="predicted"/>
<evidence type="ECO:0000259" key="3">
    <source>
        <dbReference type="Pfam" id="PF22788"/>
    </source>
</evidence>
<dbReference type="Proteomes" id="UP000020467">
    <property type="component" value="Unassembled WGS sequence"/>
</dbReference>
<dbReference type="HOGENOM" id="CLU_028825_1_0_1"/>
<feature type="domain" description="COP9 signalosome complex subunit 3 N-terminal helical repeats" evidence="3">
    <location>
        <begin position="47"/>
        <end position="167"/>
    </location>
</feature>
<dbReference type="GO" id="GO:0006511">
    <property type="term" value="P:ubiquitin-dependent protein catabolic process"/>
    <property type="evidence" value="ECO:0007669"/>
    <property type="project" value="TreeGrafter"/>
</dbReference>
<reference evidence="4 5" key="1">
    <citation type="submission" date="2014-02" db="EMBL/GenBank/DDBJ databases">
        <title>The genome sequence of Colletotrichum fioriniae PJ7.</title>
        <authorList>
            <person name="Baroncelli R."/>
            <person name="Thon M.R."/>
        </authorList>
    </citation>
    <scope>NUCLEOTIDE SEQUENCE [LARGE SCALE GENOMIC DNA]</scope>
    <source>
        <strain evidence="4 5">PJ7</strain>
    </source>
</reference>
<dbReference type="InterPro" id="IPR050756">
    <property type="entry name" value="CSN3"/>
</dbReference>
<evidence type="ECO:0000313" key="4">
    <source>
        <dbReference type="EMBL" id="EXF74108.1"/>
    </source>
</evidence>